<name>A0A0A1T854_9HYPO</name>
<evidence type="ECO:0000313" key="2">
    <source>
        <dbReference type="EMBL" id="CEJ93271.1"/>
    </source>
</evidence>
<dbReference type="InterPro" id="IPR046536">
    <property type="entry name" value="DUF6601"/>
</dbReference>
<proteinExistence type="predicted"/>
<keyword evidence="3" id="KW-1185">Reference proteome</keyword>
<dbReference type="PANTHER" id="PTHR34414">
    <property type="entry name" value="HET DOMAIN-CONTAINING PROTEIN-RELATED"/>
    <property type="match status" value="1"/>
</dbReference>
<accession>A0A0A1T854</accession>
<feature type="transmembrane region" description="Helical" evidence="1">
    <location>
        <begin position="342"/>
        <end position="363"/>
    </location>
</feature>
<protein>
    <recommendedName>
        <fullName evidence="4">Subtilisin-like serine protease</fullName>
    </recommendedName>
</protein>
<dbReference type="Proteomes" id="UP000039046">
    <property type="component" value="Unassembled WGS sequence"/>
</dbReference>
<evidence type="ECO:0008006" key="4">
    <source>
        <dbReference type="Google" id="ProtNLM"/>
    </source>
</evidence>
<dbReference type="PANTHER" id="PTHR34414:SF1">
    <property type="entry name" value="SUBTILISIN-LIKE SERINE PROTEASE"/>
    <property type="match status" value="1"/>
</dbReference>
<gene>
    <name evidence="2" type="ORF">VHEMI08875</name>
</gene>
<evidence type="ECO:0000256" key="1">
    <source>
        <dbReference type="SAM" id="Phobius"/>
    </source>
</evidence>
<sequence>MPESEVVFQKFGSPRCGLSNLSILSEVTIATGNGASSGCGAMQQRRPVSLVAENRRAGAPNPSTATWAKQYVMNSKQHCFATRYLSGNPVSIKTLSVPTAPLAPPFSVRPLAQNSQPRGPADLHALLPASYRGEDDNVIASSHGIMACIAQELDLKRLSNIQQYLWRAGVPRPPRPLHRQLLLGRQIVITEQMDMHLVWTKGKIFLKPVLRFLLEPTFWSAYLNCQTCCVPNRNPFHPSQISCKRRCALGFLYSYTALITHESDFRVAQEKGLLPLEMEWSAWRTLVYQLNVEHIHQRIDYRFIHGELRLSRLNEIYYFYKTPLRGYMPSWDRYSAFFQYHFTWLASTIAYIAIVLTAMQVGLATEVLAHNDAFQSASYGFTIFSILGPLVAVALIVIYFCAFVIFNWIKAATRMKKRFSKLDCNQR</sequence>
<dbReference type="STRING" id="1531966.A0A0A1T854"/>
<dbReference type="Pfam" id="PF20246">
    <property type="entry name" value="DUF6601"/>
    <property type="match status" value="1"/>
</dbReference>
<keyword evidence="1" id="KW-1133">Transmembrane helix</keyword>
<evidence type="ECO:0000313" key="3">
    <source>
        <dbReference type="Proteomes" id="UP000039046"/>
    </source>
</evidence>
<keyword evidence="1" id="KW-0472">Membrane</keyword>
<keyword evidence="1" id="KW-0812">Transmembrane</keyword>
<dbReference type="OrthoDB" id="4935807at2759"/>
<organism evidence="2 3">
    <name type="scientific">[Torrubiella] hemipterigena</name>
    <dbReference type="NCBI Taxonomy" id="1531966"/>
    <lineage>
        <taxon>Eukaryota</taxon>
        <taxon>Fungi</taxon>
        <taxon>Dikarya</taxon>
        <taxon>Ascomycota</taxon>
        <taxon>Pezizomycotina</taxon>
        <taxon>Sordariomycetes</taxon>
        <taxon>Hypocreomycetidae</taxon>
        <taxon>Hypocreales</taxon>
        <taxon>Clavicipitaceae</taxon>
        <taxon>Clavicipitaceae incertae sedis</taxon>
        <taxon>'Torrubiella' clade</taxon>
    </lineage>
</organism>
<reference evidence="2 3" key="1">
    <citation type="journal article" date="2015" name="Genome Announc.">
        <title>Draft Genome Sequence and Gene Annotation of the Entomopathogenic Fungus Verticillium hemipterigenum.</title>
        <authorList>
            <person name="Horn F."/>
            <person name="Habel A."/>
            <person name="Scharf D.H."/>
            <person name="Dworschak J."/>
            <person name="Brakhage A.A."/>
            <person name="Guthke R."/>
            <person name="Hertweck C."/>
            <person name="Linde J."/>
        </authorList>
    </citation>
    <scope>NUCLEOTIDE SEQUENCE [LARGE SCALE GENOMIC DNA]</scope>
</reference>
<dbReference type="EMBL" id="CDHN01000005">
    <property type="protein sequence ID" value="CEJ93271.1"/>
    <property type="molecule type" value="Genomic_DNA"/>
</dbReference>
<dbReference type="AlphaFoldDB" id="A0A0A1T854"/>
<feature type="transmembrane region" description="Helical" evidence="1">
    <location>
        <begin position="383"/>
        <end position="409"/>
    </location>
</feature>